<accession>A0A7C3RI83</accession>
<dbReference type="PANTHER" id="PTHR38659">
    <property type="entry name" value="METAL-DEPENDENT PHOSPHOHYDROLASE"/>
    <property type="match status" value="1"/>
</dbReference>
<feature type="domain" description="HD/PDEase" evidence="1">
    <location>
        <begin position="15"/>
        <end position="123"/>
    </location>
</feature>
<gene>
    <name evidence="2" type="ORF">ENW00_04750</name>
</gene>
<reference evidence="2" key="1">
    <citation type="journal article" date="2020" name="mSystems">
        <title>Genome- and Community-Level Interaction Insights into Carbon Utilization and Element Cycling Functions of Hydrothermarchaeota in Hydrothermal Sediment.</title>
        <authorList>
            <person name="Zhou Z."/>
            <person name="Liu Y."/>
            <person name="Xu W."/>
            <person name="Pan J."/>
            <person name="Luo Z.H."/>
            <person name="Li M."/>
        </authorList>
    </citation>
    <scope>NUCLEOTIDE SEQUENCE [LARGE SCALE GENOMIC DNA]</scope>
    <source>
        <strain evidence="2">SpSt-81</strain>
    </source>
</reference>
<dbReference type="NCBIfam" id="TIGR00277">
    <property type="entry name" value="HDIG"/>
    <property type="match status" value="1"/>
</dbReference>
<protein>
    <submittedName>
        <fullName evidence="2">HDIG domain-containing protein</fullName>
    </submittedName>
</protein>
<dbReference type="InterPro" id="IPR006674">
    <property type="entry name" value="HD_domain"/>
</dbReference>
<dbReference type="AlphaFoldDB" id="A0A7C3RI83"/>
<name>A0A7C3RI83_DICTH</name>
<sequence>MSREEAFNKLTIYVKNKNLIKHMIATEAIMRTLARKFGEDEEKWGITGLLHDIDYELTEKEPEKHSLLAEEILKDVSLPSDIIDAIKAHNEIHGLPRETLLAKSLYAVDPLTGLIVAAALIHPEKKLAPLDTNFILNRFKEKSFARGANREQIKSCEEIGLSLEEFISLGLEAMKSVSNDLDL</sequence>
<proteinExistence type="predicted"/>
<dbReference type="PANTHER" id="PTHR38659:SF1">
    <property type="entry name" value="METAL DEPENDENT PHOSPHOHYDROLASE"/>
    <property type="match status" value="1"/>
</dbReference>
<dbReference type="InterPro" id="IPR003607">
    <property type="entry name" value="HD/PDEase_dom"/>
</dbReference>
<dbReference type="Gene3D" id="1.10.3210.10">
    <property type="entry name" value="Hypothetical protein af1432"/>
    <property type="match status" value="1"/>
</dbReference>
<dbReference type="Pfam" id="PF01966">
    <property type="entry name" value="HD"/>
    <property type="match status" value="1"/>
</dbReference>
<dbReference type="CDD" id="cd00077">
    <property type="entry name" value="HDc"/>
    <property type="match status" value="1"/>
</dbReference>
<comment type="caution">
    <text evidence="2">The sequence shown here is derived from an EMBL/GenBank/DDBJ whole genome shotgun (WGS) entry which is preliminary data.</text>
</comment>
<organism evidence="2">
    <name type="scientific">Dictyoglomus thermophilum</name>
    <dbReference type="NCBI Taxonomy" id="14"/>
    <lineage>
        <taxon>Bacteria</taxon>
        <taxon>Pseudomonadati</taxon>
        <taxon>Dictyoglomota</taxon>
        <taxon>Dictyoglomia</taxon>
        <taxon>Dictyoglomales</taxon>
        <taxon>Dictyoglomaceae</taxon>
        <taxon>Dictyoglomus</taxon>
    </lineage>
</organism>
<dbReference type="EMBL" id="DTIN01000014">
    <property type="protein sequence ID" value="HFX13458.1"/>
    <property type="molecule type" value="Genomic_DNA"/>
</dbReference>
<dbReference type="SUPFAM" id="SSF109604">
    <property type="entry name" value="HD-domain/PDEase-like"/>
    <property type="match status" value="1"/>
</dbReference>
<evidence type="ECO:0000313" key="2">
    <source>
        <dbReference type="EMBL" id="HFX13458.1"/>
    </source>
</evidence>
<dbReference type="InterPro" id="IPR006675">
    <property type="entry name" value="HDIG_dom"/>
</dbReference>
<evidence type="ECO:0000259" key="1">
    <source>
        <dbReference type="SMART" id="SM00471"/>
    </source>
</evidence>
<dbReference type="SMART" id="SM00471">
    <property type="entry name" value="HDc"/>
    <property type="match status" value="1"/>
</dbReference>